<feature type="chain" id="PRO_5047166646" description="Protein kinase domain-containing protein" evidence="8">
    <location>
        <begin position="23"/>
        <end position="814"/>
    </location>
</feature>
<protein>
    <recommendedName>
        <fullName evidence="9">Protein kinase domain-containing protein</fullName>
    </recommendedName>
</protein>
<keyword evidence="2" id="KW-0433">Leucine-rich repeat</keyword>
<keyword evidence="3" id="KW-0812">Transmembrane</keyword>
<evidence type="ECO:0000313" key="10">
    <source>
        <dbReference type="EMBL" id="KAJ6380939.1"/>
    </source>
</evidence>
<feature type="signal peptide" evidence="8">
    <location>
        <begin position="1"/>
        <end position="22"/>
    </location>
</feature>
<dbReference type="SMART" id="SM00369">
    <property type="entry name" value="LRR_TYP"/>
    <property type="match status" value="6"/>
</dbReference>
<evidence type="ECO:0000256" key="7">
    <source>
        <dbReference type="ARBA" id="ARBA00023180"/>
    </source>
</evidence>
<evidence type="ECO:0000256" key="5">
    <source>
        <dbReference type="ARBA" id="ARBA00022989"/>
    </source>
</evidence>
<feature type="domain" description="Protein kinase" evidence="9">
    <location>
        <begin position="533"/>
        <end position="811"/>
    </location>
</feature>
<evidence type="ECO:0000256" key="1">
    <source>
        <dbReference type="ARBA" id="ARBA00004370"/>
    </source>
</evidence>
<dbReference type="Gene3D" id="1.10.510.10">
    <property type="entry name" value="Transferase(Phosphotransferase) domain 1"/>
    <property type="match status" value="1"/>
</dbReference>
<evidence type="ECO:0000256" key="2">
    <source>
        <dbReference type="ARBA" id="ARBA00022614"/>
    </source>
</evidence>
<evidence type="ECO:0000256" key="4">
    <source>
        <dbReference type="ARBA" id="ARBA00022737"/>
    </source>
</evidence>
<sequence length="814" mass="88853">MAFSCLVCLFLGFLSKSLFATAQLEDQATLLAINRELGVPGWGANDTDYCKWAGISCGLNQSMVEGLDLSRLGLRGNVTLISELKALKQLDLSSNSFYGDIPSAIGNLSQLEFLDLSLNKFGGVIPMELGSLKNLKSLNLSNNMLVGQIPDEFQGLEKLEDFQISSNKLNGSIPSWVGNLTNLRVFTAYENDLGGEIPDNLGSVSELKVLNLHSNMLEGPIPKSIFAMGKLEILILTLNRLKGELPESVGNCKGLSSIRIGNNDLVGVIPKAIGNVSSLTYFEVANNNMSGNSLSGDIPISILGCKSLNKLDLSNNRFNGTVPNDICNMSRLQYLLLGQNSIKGEIPHEIGNCMKLLELQMGSNYLTGNIPPEIGHIRNLQIALNLSFNHLHGPLPTELGKLDKLVSLDVSNNQLSGTIPPSFKGMLSLIEINFSNNLLSGPVPTFVPFQKSPNSSFFGNKGLCGEPLSLSCGNSYPSVVLLFMMRERQEKEAKTAGIADDKTNDQPAIIAGNVFVENLKQAIDLDAVVKATLKDSNKLSIGTFSTVYKAVMPSGMVLMARRLKSMDRTIIHHQNKMIRELERLSKLCHDNLVRPVGYVVYEDVVLLLHHYLPNGTLAQLLHESSKKSEYETDWPTRLSIAIGVAEGLAFLHHVAIIHLDISSFNVLLDADFQPLVGEVEISKLLDPSRGTASISAVAGSFGYIPPEYAYTMQVTAPGNVYSYGVILLEILTTRLPVDEDFGEGLDLVKWVHGAPARGETPEQILDARLSTVSFSWRREMLAALKVALLCTDSTPAKRPKMKKVVEMLQEIKQI</sequence>
<dbReference type="InterPro" id="IPR003591">
    <property type="entry name" value="Leu-rich_rpt_typical-subtyp"/>
</dbReference>
<organism evidence="10 11">
    <name type="scientific">Salix suchowensis</name>
    <dbReference type="NCBI Taxonomy" id="1278906"/>
    <lineage>
        <taxon>Eukaryota</taxon>
        <taxon>Viridiplantae</taxon>
        <taxon>Streptophyta</taxon>
        <taxon>Embryophyta</taxon>
        <taxon>Tracheophyta</taxon>
        <taxon>Spermatophyta</taxon>
        <taxon>Magnoliopsida</taxon>
        <taxon>eudicotyledons</taxon>
        <taxon>Gunneridae</taxon>
        <taxon>Pentapetalae</taxon>
        <taxon>rosids</taxon>
        <taxon>fabids</taxon>
        <taxon>Malpighiales</taxon>
        <taxon>Salicaceae</taxon>
        <taxon>Saliceae</taxon>
        <taxon>Salix</taxon>
    </lineage>
</organism>
<dbReference type="Pfam" id="PF13855">
    <property type="entry name" value="LRR_8"/>
    <property type="match status" value="1"/>
</dbReference>
<dbReference type="Gene3D" id="3.30.200.20">
    <property type="entry name" value="Phosphorylase Kinase, domain 1"/>
    <property type="match status" value="1"/>
</dbReference>
<gene>
    <name evidence="10" type="ORF">OIU77_029770</name>
</gene>
<evidence type="ECO:0000313" key="11">
    <source>
        <dbReference type="Proteomes" id="UP001141253"/>
    </source>
</evidence>
<comment type="subcellular location">
    <subcellularLocation>
        <location evidence="1">Membrane</location>
    </subcellularLocation>
</comment>
<reference evidence="10" key="2">
    <citation type="journal article" date="2023" name="Int. J. Mol. Sci.">
        <title>De Novo Assembly and Annotation of 11 Diverse Shrub Willow (Salix) Genomes Reveals Novel Gene Organization in Sex-Linked Regions.</title>
        <authorList>
            <person name="Hyden B."/>
            <person name="Feng K."/>
            <person name="Yates T.B."/>
            <person name="Jawdy S."/>
            <person name="Cereghino C."/>
            <person name="Smart L.B."/>
            <person name="Muchero W."/>
        </authorList>
    </citation>
    <scope>NUCLEOTIDE SEQUENCE</scope>
    <source>
        <tissue evidence="10">Shoot tip</tissue>
    </source>
</reference>
<dbReference type="InterPro" id="IPR001611">
    <property type="entry name" value="Leu-rich_rpt"/>
</dbReference>
<dbReference type="SUPFAM" id="SSF52058">
    <property type="entry name" value="L domain-like"/>
    <property type="match status" value="2"/>
</dbReference>
<dbReference type="Pfam" id="PF00560">
    <property type="entry name" value="LRR_1"/>
    <property type="match status" value="5"/>
</dbReference>
<dbReference type="InterPro" id="IPR032675">
    <property type="entry name" value="LRR_dom_sf"/>
</dbReference>
<dbReference type="Pfam" id="PF07714">
    <property type="entry name" value="PK_Tyr_Ser-Thr"/>
    <property type="match status" value="1"/>
</dbReference>
<reference evidence="10" key="1">
    <citation type="submission" date="2022-10" db="EMBL/GenBank/DDBJ databases">
        <authorList>
            <person name="Hyden B.L."/>
            <person name="Feng K."/>
            <person name="Yates T."/>
            <person name="Jawdy S."/>
            <person name="Smart L.B."/>
            <person name="Muchero W."/>
        </authorList>
    </citation>
    <scope>NUCLEOTIDE SEQUENCE</scope>
    <source>
        <tissue evidence="10">Shoot tip</tissue>
    </source>
</reference>
<dbReference type="InterPro" id="IPR000719">
    <property type="entry name" value="Prot_kinase_dom"/>
</dbReference>
<keyword evidence="7" id="KW-0325">Glycoprotein</keyword>
<dbReference type="PANTHER" id="PTHR48056">
    <property type="entry name" value="LRR RECEPTOR-LIKE SERINE/THREONINE-PROTEIN KINASE-RELATED"/>
    <property type="match status" value="1"/>
</dbReference>
<keyword evidence="6" id="KW-0472">Membrane</keyword>
<dbReference type="Gene3D" id="3.80.10.10">
    <property type="entry name" value="Ribonuclease Inhibitor"/>
    <property type="match status" value="4"/>
</dbReference>
<dbReference type="InterPro" id="IPR001245">
    <property type="entry name" value="Ser-Thr/Tyr_kinase_cat_dom"/>
</dbReference>
<evidence type="ECO:0000259" key="9">
    <source>
        <dbReference type="PROSITE" id="PS50011"/>
    </source>
</evidence>
<evidence type="ECO:0000256" key="3">
    <source>
        <dbReference type="ARBA" id="ARBA00022692"/>
    </source>
</evidence>
<keyword evidence="11" id="KW-1185">Reference proteome</keyword>
<keyword evidence="5" id="KW-1133">Transmembrane helix</keyword>
<dbReference type="PROSITE" id="PS50011">
    <property type="entry name" value="PROTEIN_KINASE_DOM"/>
    <property type="match status" value="1"/>
</dbReference>
<dbReference type="Proteomes" id="UP001141253">
    <property type="component" value="Chromosome 6"/>
</dbReference>
<proteinExistence type="predicted"/>
<dbReference type="SUPFAM" id="SSF56112">
    <property type="entry name" value="Protein kinase-like (PK-like)"/>
    <property type="match status" value="1"/>
</dbReference>
<keyword evidence="8" id="KW-0732">Signal</keyword>
<keyword evidence="4" id="KW-0677">Repeat</keyword>
<name>A0ABQ9BCK0_9ROSI</name>
<accession>A0ABQ9BCK0</accession>
<evidence type="ECO:0000256" key="8">
    <source>
        <dbReference type="SAM" id="SignalP"/>
    </source>
</evidence>
<dbReference type="PANTHER" id="PTHR48056:SF40">
    <property type="entry name" value="LEUCINE-RICH REPEAT RECEPTOR-LIKE TYROSINE-PROTEIN KINASE PXC3"/>
    <property type="match status" value="1"/>
</dbReference>
<dbReference type="CDD" id="cd14066">
    <property type="entry name" value="STKc_IRAK"/>
    <property type="match status" value="1"/>
</dbReference>
<dbReference type="InterPro" id="IPR011009">
    <property type="entry name" value="Kinase-like_dom_sf"/>
</dbReference>
<dbReference type="EMBL" id="JAPFFI010000009">
    <property type="protein sequence ID" value="KAJ6380939.1"/>
    <property type="molecule type" value="Genomic_DNA"/>
</dbReference>
<dbReference type="InterPro" id="IPR050647">
    <property type="entry name" value="Plant_LRR-RLKs"/>
</dbReference>
<comment type="caution">
    <text evidence="10">The sequence shown here is derived from an EMBL/GenBank/DDBJ whole genome shotgun (WGS) entry which is preliminary data.</text>
</comment>
<evidence type="ECO:0000256" key="6">
    <source>
        <dbReference type="ARBA" id="ARBA00023136"/>
    </source>
</evidence>